<keyword evidence="3 6" id="KW-0812">Transmembrane</keyword>
<evidence type="ECO:0000256" key="5">
    <source>
        <dbReference type="ARBA" id="ARBA00023136"/>
    </source>
</evidence>
<evidence type="ECO:0000256" key="1">
    <source>
        <dbReference type="ARBA" id="ARBA00004141"/>
    </source>
</evidence>
<dbReference type="RefSeq" id="WP_309798512.1">
    <property type="nucleotide sequence ID" value="NZ_BAAAHY010000005.1"/>
</dbReference>
<evidence type="ECO:0000256" key="6">
    <source>
        <dbReference type="SAM" id="Phobius"/>
    </source>
</evidence>
<keyword evidence="4 6" id="KW-1133">Transmembrane helix</keyword>
<evidence type="ECO:0000259" key="7">
    <source>
        <dbReference type="Pfam" id="PF04138"/>
    </source>
</evidence>
<comment type="subcellular location">
    <subcellularLocation>
        <location evidence="1">Membrane</location>
        <topology evidence="1">Multi-pass membrane protein</topology>
    </subcellularLocation>
</comment>
<feature type="domain" description="GtrA/DPMS transmembrane" evidence="7">
    <location>
        <begin position="18"/>
        <end position="131"/>
    </location>
</feature>
<dbReference type="Pfam" id="PF04138">
    <property type="entry name" value="GtrA_DPMS_TM"/>
    <property type="match status" value="1"/>
</dbReference>
<feature type="transmembrane region" description="Helical" evidence="6">
    <location>
        <begin position="108"/>
        <end position="130"/>
    </location>
</feature>
<protein>
    <submittedName>
        <fullName evidence="8">Flippase GtrA</fullName>
    </submittedName>
</protein>
<comment type="similarity">
    <text evidence="2">Belongs to the GtrA family.</text>
</comment>
<evidence type="ECO:0000256" key="3">
    <source>
        <dbReference type="ARBA" id="ARBA00022692"/>
    </source>
</evidence>
<keyword evidence="9" id="KW-1185">Reference proteome</keyword>
<reference evidence="8 9" key="1">
    <citation type="submission" date="2023-07" db="EMBL/GenBank/DDBJ databases">
        <title>Sequencing the genomes of 1000 actinobacteria strains.</title>
        <authorList>
            <person name="Klenk H.-P."/>
        </authorList>
    </citation>
    <scope>NUCLEOTIDE SEQUENCE [LARGE SCALE GENOMIC DNA]</scope>
    <source>
        <strain evidence="8 9">DSM 14555</strain>
    </source>
</reference>
<proteinExistence type="inferred from homology"/>
<accession>A0ABU1JBP8</accession>
<feature type="transmembrane region" description="Helical" evidence="6">
    <location>
        <begin position="28"/>
        <end position="61"/>
    </location>
</feature>
<evidence type="ECO:0000313" key="8">
    <source>
        <dbReference type="EMBL" id="MDR6269858.1"/>
    </source>
</evidence>
<gene>
    <name evidence="8" type="ORF">JOE69_002096</name>
</gene>
<feature type="transmembrane region" description="Helical" evidence="6">
    <location>
        <begin position="81"/>
        <end position="102"/>
    </location>
</feature>
<organism evidence="8 9">
    <name type="scientific">Arthrobacter russicus</name>
    <dbReference type="NCBI Taxonomy" id="172040"/>
    <lineage>
        <taxon>Bacteria</taxon>
        <taxon>Bacillati</taxon>
        <taxon>Actinomycetota</taxon>
        <taxon>Actinomycetes</taxon>
        <taxon>Micrococcales</taxon>
        <taxon>Micrococcaceae</taxon>
        <taxon>Arthrobacter</taxon>
    </lineage>
</organism>
<sequence length="137" mass="15037">MSTPGGPAVRQLFRSSWRFAVVGLSSNLLGYLLFVGLSLLGASAFAALTASFLLSMVISYFGNRGFTFAHRGSWRKSGLKFLAVAAFAYCFNFGILWLFVQLWGMPQIVVQFFAVGAVALCTFTLMRLWVFPARADA</sequence>
<dbReference type="PANTHER" id="PTHR38459">
    <property type="entry name" value="PROPHAGE BACTOPRENOL-LINKED GLUCOSE TRANSLOCASE HOMOLOG"/>
    <property type="match status" value="1"/>
</dbReference>
<dbReference type="EMBL" id="JAVDQF010000001">
    <property type="protein sequence ID" value="MDR6269858.1"/>
    <property type="molecule type" value="Genomic_DNA"/>
</dbReference>
<evidence type="ECO:0000256" key="2">
    <source>
        <dbReference type="ARBA" id="ARBA00009399"/>
    </source>
</evidence>
<comment type="caution">
    <text evidence="8">The sequence shown here is derived from an EMBL/GenBank/DDBJ whole genome shotgun (WGS) entry which is preliminary data.</text>
</comment>
<dbReference type="PANTHER" id="PTHR38459:SF1">
    <property type="entry name" value="PROPHAGE BACTOPRENOL-LINKED GLUCOSE TRANSLOCASE HOMOLOG"/>
    <property type="match status" value="1"/>
</dbReference>
<dbReference type="InterPro" id="IPR007267">
    <property type="entry name" value="GtrA_DPMS_TM"/>
</dbReference>
<dbReference type="Proteomes" id="UP001185069">
    <property type="component" value="Unassembled WGS sequence"/>
</dbReference>
<dbReference type="InterPro" id="IPR051401">
    <property type="entry name" value="GtrA_CellWall_Glycosyl"/>
</dbReference>
<name>A0ABU1JBP8_9MICC</name>
<evidence type="ECO:0000256" key="4">
    <source>
        <dbReference type="ARBA" id="ARBA00022989"/>
    </source>
</evidence>
<keyword evidence="5 6" id="KW-0472">Membrane</keyword>
<evidence type="ECO:0000313" key="9">
    <source>
        <dbReference type="Proteomes" id="UP001185069"/>
    </source>
</evidence>